<reference evidence="4 5" key="1">
    <citation type="submission" date="2018-11" db="EMBL/GenBank/DDBJ databases">
        <title>Tabrizicola sp. isolated from sediment of alpine lake.</title>
        <authorList>
            <person name="Liu Z."/>
        </authorList>
    </citation>
    <scope>NUCLEOTIDE SEQUENCE [LARGE SCALE GENOMIC DNA]</scope>
    <source>
        <strain evidence="4 5">DRYC-M-16</strain>
    </source>
</reference>
<dbReference type="Pfam" id="PF05025">
    <property type="entry name" value="RbsD_FucU"/>
    <property type="match status" value="1"/>
</dbReference>
<evidence type="ECO:0000313" key="5">
    <source>
        <dbReference type="Proteomes" id="UP000297741"/>
    </source>
</evidence>
<dbReference type="Proteomes" id="UP000297741">
    <property type="component" value="Unassembled WGS sequence"/>
</dbReference>
<comment type="catalytic activity">
    <reaction evidence="3">
        <text>alpha-L-fucose = beta-L-fucose</text>
        <dbReference type="Rhea" id="RHEA:25580"/>
        <dbReference type="ChEBI" id="CHEBI:42548"/>
        <dbReference type="ChEBI" id="CHEBI:42589"/>
        <dbReference type="EC" id="5.1.3.29"/>
    </reaction>
</comment>
<evidence type="ECO:0000256" key="2">
    <source>
        <dbReference type="ARBA" id="ARBA00023235"/>
    </source>
</evidence>
<name>A0ABY2KNR8_9RHOB</name>
<dbReference type="RefSeq" id="WP_135431543.1">
    <property type="nucleotide sequence ID" value="NZ_RPEM01000007.1"/>
</dbReference>
<keyword evidence="2" id="KW-0413">Isomerase</keyword>
<dbReference type="InterPro" id="IPR023750">
    <property type="entry name" value="RbsD-like_sf"/>
</dbReference>
<evidence type="ECO:0000313" key="4">
    <source>
        <dbReference type="EMBL" id="TGD42948.1"/>
    </source>
</evidence>
<dbReference type="PANTHER" id="PTHR31690">
    <property type="entry name" value="FUCOSE MUTAROTASE"/>
    <property type="match status" value="1"/>
</dbReference>
<dbReference type="InterPro" id="IPR050443">
    <property type="entry name" value="RbsD/FucU_mutarotase"/>
</dbReference>
<evidence type="ECO:0000256" key="3">
    <source>
        <dbReference type="ARBA" id="ARBA00036324"/>
    </source>
</evidence>
<dbReference type="SUPFAM" id="SSF102546">
    <property type="entry name" value="RbsD-like"/>
    <property type="match status" value="1"/>
</dbReference>
<evidence type="ECO:0000256" key="1">
    <source>
        <dbReference type="ARBA" id="ARBA00000223"/>
    </source>
</evidence>
<proteinExistence type="predicted"/>
<dbReference type="InterPro" id="IPR007721">
    <property type="entry name" value="RbsD_FucU"/>
</dbReference>
<dbReference type="PANTHER" id="PTHR31690:SF4">
    <property type="entry name" value="FUCOSE MUTAROTASE"/>
    <property type="match status" value="1"/>
</dbReference>
<comment type="caution">
    <text evidence="4">The sequence shown here is derived from an EMBL/GenBank/DDBJ whole genome shotgun (WGS) entry which is preliminary data.</text>
</comment>
<dbReference type="Gene3D" id="3.40.1650.10">
    <property type="entry name" value="RbsD-like domain"/>
    <property type="match status" value="1"/>
</dbReference>
<protein>
    <submittedName>
        <fullName evidence="4">Ribose ABC transporter</fullName>
    </submittedName>
</protein>
<organism evidence="4 5">
    <name type="scientific">Pseudotabrizicola sediminis</name>
    <dbReference type="NCBI Taxonomy" id="2486418"/>
    <lineage>
        <taxon>Bacteria</taxon>
        <taxon>Pseudomonadati</taxon>
        <taxon>Pseudomonadota</taxon>
        <taxon>Alphaproteobacteria</taxon>
        <taxon>Rhodobacterales</taxon>
        <taxon>Paracoccaceae</taxon>
        <taxon>Pseudotabrizicola</taxon>
    </lineage>
</organism>
<sequence length="150" mass="16243">MLKGIDHRLNADVLGALRAMGHGDYVVVVDTNFPADSIARGTVTGRLLRMENLSAAQAVQAILTVLPLDTFVPDFAGRMQVVGEPDTVPEVQAEVQAEVDRAEGMPRALPGIERFAFYDLAKGAYAVIQTGERRFYGCIMLRKGVIGPEV</sequence>
<comment type="catalytic activity">
    <reaction evidence="1">
        <text>beta-D-ribopyranose = beta-D-ribofuranose</text>
        <dbReference type="Rhea" id="RHEA:25432"/>
        <dbReference type="ChEBI" id="CHEBI:27476"/>
        <dbReference type="ChEBI" id="CHEBI:47002"/>
        <dbReference type="EC" id="5.4.99.62"/>
    </reaction>
</comment>
<keyword evidence="5" id="KW-1185">Reference proteome</keyword>
<accession>A0ABY2KNR8</accession>
<dbReference type="EMBL" id="RPEM01000007">
    <property type="protein sequence ID" value="TGD42948.1"/>
    <property type="molecule type" value="Genomic_DNA"/>
</dbReference>
<gene>
    <name evidence="4" type="ORF">EEB11_11780</name>
</gene>